<evidence type="ECO:0000259" key="3">
    <source>
        <dbReference type="Pfam" id="PF17782"/>
    </source>
</evidence>
<organism evidence="4 5">
    <name type="scientific">Litoribrevibacter euphylliae</name>
    <dbReference type="NCBI Taxonomy" id="1834034"/>
    <lineage>
        <taxon>Bacteria</taxon>
        <taxon>Pseudomonadati</taxon>
        <taxon>Pseudomonadota</taxon>
        <taxon>Gammaproteobacteria</taxon>
        <taxon>Oceanospirillales</taxon>
        <taxon>Oceanospirillaceae</taxon>
        <taxon>Litoribrevibacter</taxon>
    </lineage>
</organism>
<dbReference type="InterPro" id="IPR057666">
    <property type="entry name" value="DrpA_SLOG"/>
</dbReference>
<sequence length="420" mass="45842">MHDPSLFFSSRTLHWLKLSLIPGISCRTLMKLQTVYPQPEDILILLASGEWRNLPLQKSAKHWLAEHSQDIDAALKPKLEQTLEWVQQGGFVLDWQSPDYPPLLKEIYDAPVIIYGLGQRQSLMASCSMAMVGSRKATRYGVEQAHSFAYQLVHQGWQVVSGMALGIDGAGHQGALQAVSEGAAVSTVAVVATGLDLTYPSSHKQLKQRIMETGCVISEYPLGTQAKANYFPRRNRIISGLSQGVLVIEATEKSGSLVSARCALEQNRDVFALPGLITNPQAEGCHSLIKQGAKLVTSVEDILEEYATGHQAQLKRKTEHRREVDVSVQPIISRSQTLVPSELVVDSAPLSLVEPTVQPESQHSVPDDPILSAIGSQGASADEIIVRTGMSWAELSQKLLMLELTGVIESKQGGYALKSH</sequence>
<protein>
    <submittedName>
        <fullName evidence="4">DNA-processing protein DprA</fullName>
    </submittedName>
</protein>
<evidence type="ECO:0000313" key="5">
    <source>
        <dbReference type="Proteomes" id="UP001595476"/>
    </source>
</evidence>
<dbReference type="PANTHER" id="PTHR43022">
    <property type="entry name" value="PROTEIN SMF"/>
    <property type="match status" value="1"/>
</dbReference>
<dbReference type="EMBL" id="JBHRSZ010000007">
    <property type="protein sequence ID" value="MFC3152667.1"/>
    <property type="molecule type" value="Genomic_DNA"/>
</dbReference>
<gene>
    <name evidence="4" type="primary">dprA</name>
    <name evidence="4" type="ORF">ACFOEK_16645</name>
</gene>
<reference evidence="5" key="1">
    <citation type="journal article" date="2019" name="Int. J. Syst. Evol. Microbiol.">
        <title>The Global Catalogue of Microorganisms (GCM) 10K type strain sequencing project: providing services to taxonomists for standard genome sequencing and annotation.</title>
        <authorList>
            <consortium name="The Broad Institute Genomics Platform"/>
            <consortium name="The Broad Institute Genome Sequencing Center for Infectious Disease"/>
            <person name="Wu L."/>
            <person name="Ma J."/>
        </authorList>
    </citation>
    <scope>NUCLEOTIDE SEQUENCE [LARGE SCALE GENOMIC DNA]</scope>
    <source>
        <strain evidence="5">KCTC 52438</strain>
    </source>
</reference>
<dbReference type="Pfam" id="PF17782">
    <property type="entry name" value="WHD_DprA"/>
    <property type="match status" value="1"/>
</dbReference>
<dbReference type="Proteomes" id="UP001595476">
    <property type="component" value="Unassembled WGS sequence"/>
</dbReference>
<dbReference type="Pfam" id="PF02481">
    <property type="entry name" value="DNA_processg_A"/>
    <property type="match status" value="1"/>
</dbReference>
<evidence type="ECO:0000256" key="1">
    <source>
        <dbReference type="ARBA" id="ARBA00006525"/>
    </source>
</evidence>
<proteinExistence type="inferred from homology"/>
<dbReference type="InterPro" id="IPR036388">
    <property type="entry name" value="WH-like_DNA-bd_sf"/>
</dbReference>
<feature type="domain" description="Smf/DprA SLOG" evidence="2">
    <location>
        <begin position="94"/>
        <end position="306"/>
    </location>
</feature>
<comment type="similarity">
    <text evidence="1">Belongs to the DprA/Smf family.</text>
</comment>
<feature type="domain" description="DprA winged helix" evidence="3">
    <location>
        <begin position="355"/>
        <end position="414"/>
    </location>
</feature>
<dbReference type="Gene3D" id="1.10.10.10">
    <property type="entry name" value="Winged helix-like DNA-binding domain superfamily/Winged helix DNA-binding domain"/>
    <property type="match status" value="1"/>
</dbReference>
<dbReference type="Gene3D" id="3.40.50.450">
    <property type="match status" value="1"/>
</dbReference>
<dbReference type="InterPro" id="IPR041614">
    <property type="entry name" value="DprA_WH"/>
</dbReference>
<dbReference type="SUPFAM" id="SSF102405">
    <property type="entry name" value="MCP/YpsA-like"/>
    <property type="match status" value="1"/>
</dbReference>
<dbReference type="NCBIfam" id="TIGR00732">
    <property type="entry name" value="dprA"/>
    <property type="match status" value="1"/>
</dbReference>
<dbReference type="RefSeq" id="WP_386722594.1">
    <property type="nucleotide sequence ID" value="NZ_JBHRSZ010000007.1"/>
</dbReference>
<dbReference type="PANTHER" id="PTHR43022:SF1">
    <property type="entry name" value="PROTEIN SMF"/>
    <property type="match status" value="1"/>
</dbReference>
<evidence type="ECO:0000313" key="4">
    <source>
        <dbReference type="EMBL" id="MFC3152667.1"/>
    </source>
</evidence>
<comment type="caution">
    <text evidence="4">The sequence shown here is derived from an EMBL/GenBank/DDBJ whole genome shotgun (WGS) entry which is preliminary data.</text>
</comment>
<name>A0ABV7HMW2_9GAMM</name>
<keyword evidence="5" id="KW-1185">Reference proteome</keyword>
<dbReference type="InterPro" id="IPR003488">
    <property type="entry name" value="DprA"/>
</dbReference>
<accession>A0ABV7HMW2</accession>
<evidence type="ECO:0000259" key="2">
    <source>
        <dbReference type="Pfam" id="PF02481"/>
    </source>
</evidence>